<keyword evidence="5" id="KW-0479">Metal-binding</keyword>
<dbReference type="EMBL" id="NIVC01002944">
    <property type="protein sequence ID" value="PAA54250.1"/>
    <property type="molecule type" value="Genomic_DNA"/>
</dbReference>
<dbReference type="PANTHER" id="PTHR23292:SF6">
    <property type="entry name" value="FI16602P1-RELATED"/>
    <property type="match status" value="1"/>
</dbReference>
<keyword evidence="7" id="KW-0472">Membrane</keyword>
<evidence type="ECO:0000313" key="11">
    <source>
        <dbReference type="Proteomes" id="UP000215902"/>
    </source>
</evidence>
<dbReference type="GO" id="GO:0031902">
    <property type="term" value="C:late endosome membrane"/>
    <property type="evidence" value="ECO:0007669"/>
    <property type="project" value="UniProtKB-SubCell"/>
</dbReference>
<dbReference type="InterPro" id="IPR037519">
    <property type="entry name" value="LITAF_fam"/>
</dbReference>
<dbReference type="GO" id="GO:0008270">
    <property type="term" value="F:zinc ion binding"/>
    <property type="evidence" value="ECO:0007669"/>
    <property type="project" value="TreeGrafter"/>
</dbReference>
<comment type="subcellular location">
    <subcellularLocation>
        <location evidence="2">Endosome membrane</location>
        <topology evidence="2">Peripheral membrane protein</topology>
    </subcellularLocation>
    <subcellularLocation>
        <location evidence="1">Late endosome membrane</location>
    </subcellularLocation>
    <subcellularLocation>
        <location evidence="3">Lysosome membrane</location>
        <topology evidence="3">Peripheral membrane protein</topology>
        <orientation evidence="3">Cytoplasmic side</orientation>
    </subcellularLocation>
</comment>
<evidence type="ECO:0000256" key="8">
    <source>
        <dbReference type="SAM" id="MobiDB-lite"/>
    </source>
</evidence>
<evidence type="ECO:0000259" key="9">
    <source>
        <dbReference type="PROSITE" id="PS51837"/>
    </source>
</evidence>
<dbReference type="PANTHER" id="PTHR23292">
    <property type="entry name" value="LIPOPOLYSACCHARIDE-INDUCED TUMOR NECROSIS FACTOR-ALPHA FACTOR"/>
    <property type="match status" value="1"/>
</dbReference>
<feature type="region of interest" description="Disordered" evidence="8">
    <location>
        <begin position="1"/>
        <end position="49"/>
    </location>
</feature>
<dbReference type="Proteomes" id="UP000215902">
    <property type="component" value="Unassembled WGS sequence"/>
</dbReference>
<accession>A0A267DY68</accession>
<reference evidence="10 11" key="1">
    <citation type="submission" date="2017-06" db="EMBL/GenBank/DDBJ databases">
        <title>A platform for efficient transgenesis in Macrostomum lignano, a flatworm model organism for stem cell research.</title>
        <authorList>
            <person name="Berezikov E."/>
        </authorList>
    </citation>
    <scope>NUCLEOTIDE SEQUENCE [LARGE SCALE GENOMIC DNA]</scope>
    <source>
        <strain evidence="10">DV1</strain>
        <tissue evidence="10">Whole organism</tissue>
    </source>
</reference>
<comment type="similarity">
    <text evidence="4">Belongs to the CDIP1/LITAF family.</text>
</comment>
<protein>
    <recommendedName>
        <fullName evidence="9">LITAF domain-containing protein</fullName>
    </recommendedName>
</protein>
<dbReference type="GO" id="GO:0005765">
    <property type="term" value="C:lysosomal membrane"/>
    <property type="evidence" value="ECO:0007669"/>
    <property type="project" value="UniProtKB-SubCell"/>
</dbReference>
<keyword evidence="11" id="KW-1185">Reference proteome</keyword>
<keyword evidence="6" id="KW-0862">Zinc</keyword>
<evidence type="ECO:0000256" key="1">
    <source>
        <dbReference type="ARBA" id="ARBA00004414"/>
    </source>
</evidence>
<feature type="non-terminal residue" evidence="10">
    <location>
        <position position="1"/>
    </location>
</feature>
<evidence type="ECO:0000256" key="4">
    <source>
        <dbReference type="ARBA" id="ARBA00005975"/>
    </source>
</evidence>
<feature type="domain" description="LITAF" evidence="9">
    <location>
        <begin position="54"/>
        <end position="138"/>
    </location>
</feature>
<organism evidence="10 11">
    <name type="scientific">Macrostomum lignano</name>
    <dbReference type="NCBI Taxonomy" id="282301"/>
    <lineage>
        <taxon>Eukaryota</taxon>
        <taxon>Metazoa</taxon>
        <taxon>Spiralia</taxon>
        <taxon>Lophotrochozoa</taxon>
        <taxon>Platyhelminthes</taxon>
        <taxon>Rhabditophora</taxon>
        <taxon>Macrostomorpha</taxon>
        <taxon>Macrostomida</taxon>
        <taxon>Macrostomidae</taxon>
        <taxon>Macrostomum</taxon>
    </lineage>
</organism>
<evidence type="ECO:0000256" key="7">
    <source>
        <dbReference type="ARBA" id="ARBA00023136"/>
    </source>
</evidence>
<sequence length="139" mass="14722">LPTAPPPPYRPTEEPDVPLLGKEEPPAASNAPGSQQQQPPPYSDAAGPPAVVVSQPQMVVLHSPLGMDPGTALCPACQQFVPTEVNFETGTLTWLVCASMCLLGLNLGCCFIPFCIDTCKDAVHKCPHCGSVLHRHSRV</sequence>
<dbReference type="AlphaFoldDB" id="A0A267DY68"/>
<dbReference type="OrthoDB" id="4713066at2759"/>
<dbReference type="PROSITE" id="PS51837">
    <property type="entry name" value="LITAF"/>
    <property type="match status" value="1"/>
</dbReference>
<name>A0A267DY68_9PLAT</name>
<evidence type="ECO:0000256" key="6">
    <source>
        <dbReference type="ARBA" id="ARBA00022833"/>
    </source>
</evidence>
<proteinExistence type="inferred from homology"/>
<feature type="compositionally biased region" description="Low complexity" evidence="8">
    <location>
        <begin position="26"/>
        <end position="37"/>
    </location>
</feature>
<feature type="compositionally biased region" description="Pro residues" evidence="8">
    <location>
        <begin position="1"/>
        <end position="10"/>
    </location>
</feature>
<evidence type="ECO:0000256" key="5">
    <source>
        <dbReference type="ARBA" id="ARBA00022723"/>
    </source>
</evidence>
<dbReference type="STRING" id="282301.A0A267DY68"/>
<dbReference type="SMART" id="SM00714">
    <property type="entry name" value="LITAF"/>
    <property type="match status" value="1"/>
</dbReference>
<comment type="caution">
    <text evidence="10">The sequence shown here is derived from an EMBL/GenBank/DDBJ whole genome shotgun (WGS) entry which is preliminary data.</text>
</comment>
<dbReference type="Pfam" id="PF10601">
    <property type="entry name" value="zf-LITAF-like"/>
    <property type="match status" value="1"/>
</dbReference>
<evidence type="ECO:0000313" key="10">
    <source>
        <dbReference type="EMBL" id="PAA54250.1"/>
    </source>
</evidence>
<evidence type="ECO:0000256" key="2">
    <source>
        <dbReference type="ARBA" id="ARBA00004481"/>
    </source>
</evidence>
<dbReference type="InterPro" id="IPR006629">
    <property type="entry name" value="LITAF"/>
</dbReference>
<gene>
    <name evidence="10" type="ORF">BOX15_Mlig020675g1</name>
</gene>
<evidence type="ECO:0000256" key="3">
    <source>
        <dbReference type="ARBA" id="ARBA00004630"/>
    </source>
</evidence>